<feature type="non-terminal residue" evidence="4">
    <location>
        <position position="621"/>
    </location>
</feature>
<evidence type="ECO:0000259" key="3">
    <source>
        <dbReference type="Pfam" id="PF24883"/>
    </source>
</evidence>
<organism evidence="4 5">
    <name type="scientific">Candolleomyces eurysporus</name>
    <dbReference type="NCBI Taxonomy" id="2828524"/>
    <lineage>
        <taxon>Eukaryota</taxon>
        <taxon>Fungi</taxon>
        <taxon>Dikarya</taxon>
        <taxon>Basidiomycota</taxon>
        <taxon>Agaricomycotina</taxon>
        <taxon>Agaricomycetes</taxon>
        <taxon>Agaricomycetidae</taxon>
        <taxon>Agaricales</taxon>
        <taxon>Agaricineae</taxon>
        <taxon>Psathyrellaceae</taxon>
        <taxon>Candolleomyces</taxon>
    </lineage>
</organism>
<keyword evidence="1" id="KW-0677">Repeat</keyword>
<dbReference type="SUPFAM" id="SSF52540">
    <property type="entry name" value="P-loop containing nucleoside triphosphate hydrolases"/>
    <property type="match status" value="1"/>
</dbReference>
<dbReference type="AlphaFoldDB" id="A0A9W8J012"/>
<dbReference type="PANTHER" id="PTHR10039:SF17">
    <property type="entry name" value="FUNGAL STAND N-TERMINAL GOODBYE DOMAIN-CONTAINING PROTEIN-RELATED"/>
    <property type="match status" value="1"/>
</dbReference>
<name>A0A9W8J012_9AGAR</name>
<evidence type="ECO:0000256" key="2">
    <source>
        <dbReference type="SAM" id="MobiDB-lite"/>
    </source>
</evidence>
<dbReference type="PANTHER" id="PTHR10039">
    <property type="entry name" value="AMELOGENIN"/>
    <property type="match status" value="1"/>
</dbReference>
<evidence type="ECO:0000313" key="4">
    <source>
        <dbReference type="EMBL" id="KAJ2921768.1"/>
    </source>
</evidence>
<evidence type="ECO:0000256" key="1">
    <source>
        <dbReference type="ARBA" id="ARBA00022737"/>
    </source>
</evidence>
<keyword evidence="5" id="KW-1185">Reference proteome</keyword>
<dbReference type="Proteomes" id="UP001140091">
    <property type="component" value="Unassembled WGS sequence"/>
</dbReference>
<feature type="compositionally biased region" description="Polar residues" evidence="2">
    <location>
        <begin position="609"/>
        <end position="621"/>
    </location>
</feature>
<proteinExistence type="predicted"/>
<dbReference type="Pfam" id="PF24883">
    <property type="entry name" value="NPHP3_N"/>
    <property type="match status" value="1"/>
</dbReference>
<feature type="domain" description="Nephrocystin 3-like N-terminal" evidence="3">
    <location>
        <begin position="62"/>
        <end position="193"/>
    </location>
</feature>
<sequence>MRDIHYYEVNTGGDAGDRSIDGWALLLKNIAPNALHNSRARYDAPKCDEDTRVEVIDEIMERIRDPDAPQRLLCMTGAAGSGKSALQQTIAERCTESDILSAAFFLSSTDPTRNNISFIVPTIAYQIGLKHYIFRSSVAAAVKHDPYIFSQSLRSQMDALIVGPFESVRRSQQIGTNTFPYAILIDGLDECNGLPITTSDIPLVNVDDRWRAEDQQGELLAAIKHCILDNDLPFRVFIASRPELAIYTALQPGGLLREAAYHIQLSDKYDASADMRRYLQRRFEAIGLRIGNPQWFSEGDIETLVGAASGQFIYVATAYKYISEPRASPEKMLKIVLTWTPHEGQATRPFEALDRLYTNILLAAKNAYEAVESHHGRDFLLLFKAYHMGVTGFDFMRFSISSNPTAGLLSALLCLEARAEEILISDLRSLVALETDPDGDLCLRLYHKSFSDFLQEPSRAEDLFVPEDRVYAHLASCFMQHIIECPLDFNSLPAKWADLPLPKLYKDSLEEAINDLPSFLSGVDAIDDDEVVAFTQNGGWHKLDNLLPPLLRWNECFYGGLDLWISYLQSLTDRLKARKPEAAAVISVFIEKWKNDYSQFEDESRSQRNSDSVSPDSDSRE</sequence>
<protein>
    <recommendedName>
        <fullName evidence="3">Nephrocystin 3-like N-terminal domain-containing protein</fullName>
    </recommendedName>
</protein>
<dbReference type="OrthoDB" id="163438at2759"/>
<dbReference type="EMBL" id="JANBPK010001552">
    <property type="protein sequence ID" value="KAJ2921768.1"/>
    <property type="molecule type" value="Genomic_DNA"/>
</dbReference>
<dbReference type="InterPro" id="IPR056884">
    <property type="entry name" value="NPHP3-like_N"/>
</dbReference>
<accession>A0A9W8J012</accession>
<evidence type="ECO:0000313" key="5">
    <source>
        <dbReference type="Proteomes" id="UP001140091"/>
    </source>
</evidence>
<dbReference type="InterPro" id="IPR027417">
    <property type="entry name" value="P-loop_NTPase"/>
</dbReference>
<gene>
    <name evidence="4" type="ORF">H1R20_g15326</name>
</gene>
<feature type="region of interest" description="Disordered" evidence="2">
    <location>
        <begin position="598"/>
        <end position="621"/>
    </location>
</feature>
<reference evidence="4" key="1">
    <citation type="submission" date="2022-06" db="EMBL/GenBank/DDBJ databases">
        <title>Genome Sequence of Candolleomyces eurysporus.</title>
        <authorList>
            <person name="Buettner E."/>
        </authorList>
    </citation>
    <scope>NUCLEOTIDE SEQUENCE</scope>
    <source>
        <strain evidence="4">VTCC 930004</strain>
    </source>
</reference>
<comment type="caution">
    <text evidence="4">The sequence shown here is derived from an EMBL/GenBank/DDBJ whole genome shotgun (WGS) entry which is preliminary data.</text>
</comment>